<dbReference type="RefSeq" id="WP_055732775.1">
    <property type="nucleotide sequence ID" value="NZ_BMDY01000003.1"/>
</dbReference>
<comment type="similarity">
    <text evidence="1">Belongs to the UPF0231 family.</text>
</comment>
<dbReference type="InterPro" id="IPR008249">
    <property type="entry name" value="UPF0231"/>
</dbReference>
<name>A0ABQ1HXR5_9ALTE</name>
<proteinExistence type="inferred from homology"/>
<sequence>MELMIRRSLDGDLLIDCGDEHRCLAMWLEREINKNRQFPQQLVARLMALHELAELRLDSDEFRFIANRDEILISVSEDSLEQPSFLIDQPMSLDASESSCGFDDFIELLNAIASY</sequence>
<comment type="caution">
    <text evidence="2">The sequence shown here is derived from an EMBL/GenBank/DDBJ whole genome shotgun (WGS) entry which is preliminary data.</text>
</comment>
<gene>
    <name evidence="2" type="ORF">GCM10007414_07200</name>
</gene>
<protein>
    <submittedName>
        <fullName evidence="2">Uncharacterized protein</fullName>
    </submittedName>
</protein>
<evidence type="ECO:0000313" key="2">
    <source>
        <dbReference type="EMBL" id="GGA96774.1"/>
    </source>
</evidence>
<evidence type="ECO:0000313" key="3">
    <source>
        <dbReference type="Proteomes" id="UP000651977"/>
    </source>
</evidence>
<dbReference type="Proteomes" id="UP000651977">
    <property type="component" value="Unassembled WGS sequence"/>
</dbReference>
<evidence type="ECO:0000256" key="1">
    <source>
        <dbReference type="ARBA" id="ARBA00005367"/>
    </source>
</evidence>
<accession>A0ABQ1HXR5</accession>
<dbReference type="Pfam" id="PF06062">
    <property type="entry name" value="UPF0231"/>
    <property type="match status" value="1"/>
</dbReference>
<dbReference type="EMBL" id="BMDY01000003">
    <property type="protein sequence ID" value="GGA96774.1"/>
    <property type="molecule type" value="Genomic_DNA"/>
</dbReference>
<keyword evidence="3" id="KW-1185">Reference proteome</keyword>
<organism evidence="2 3">
    <name type="scientific">Agarivorans gilvus</name>
    <dbReference type="NCBI Taxonomy" id="680279"/>
    <lineage>
        <taxon>Bacteria</taxon>
        <taxon>Pseudomonadati</taxon>
        <taxon>Pseudomonadota</taxon>
        <taxon>Gammaproteobacteria</taxon>
        <taxon>Alteromonadales</taxon>
        <taxon>Alteromonadaceae</taxon>
        <taxon>Agarivorans</taxon>
    </lineage>
</organism>
<reference evidence="3" key="1">
    <citation type="journal article" date="2019" name="Int. J. Syst. Evol. Microbiol.">
        <title>The Global Catalogue of Microorganisms (GCM) 10K type strain sequencing project: providing services to taxonomists for standard genome sequencing and annotation.</title>
        <authorList>
            <consortium name="The Broad Institute Genomics Platform"/>
            <consortium name="The Broad Institute Genome Sequencing Center for Infectious Disease"/>
            <person name="Wu L."/>
            <person name="Ma J."/>
        </authorList>
    </citation>
    <scope>NUCLEOTIDE SEQUENCE [LARGE SCALE GENOMIC DNA]</scope>
    <source>
        <strain evidence="3">CGMCC 1.10131</strain>
    </source>
</reference>